<reference evidence="1 2" key="1">
    <citation type="journal article" date="2012" name="BMC Genomics">
        <title>Tools to kill: Genome of one of the most destructive plant pathogenic fungi Macrophomina phaseolina.</title>
        <authorList>
            <person name="Islam M.S."/>
            <person name="Haque M.S."/>
            <person name="Islam M.M."/>
            <person name="Emdad E.M."/>
            <person name="Halim A."/>
            <person name="Hossen Q.M.M."/>
            <person name="Hossain M.Z."/>
            <person name="Ahmed B."/>
            <person name="Rahim S."/>
            <person name="Rahman M.S."/>
            <person name="Alam M.M."/>
            <person name="Hou S."/>
            <person name="Wan X."/>
            <person name="Saito J.A."/>
            <person name="Alam M."/>
        </authorList>
    </citation>
    <scope>NUCLEOTIDE SEQUENCE [LARGE SCALE GENOMIC DNA]</scope>
    <source>
        <strain evidence="1 2">MS6</strain>
    </source>
</reference>
<organism evidence="1 2">
    <name type="scientific">Macrophomina phaseolina (strain MS6)</name>
    <name type="common">Charcoal rot fungus</name>
    <dbReference type="NCBI Taxonomy" id="1126212"/>
    <lineage>
        <taxon>Eukaryota</taxon>
        <taxon>Fungi</taxon>
        <taxon>Dikarya</taxon>
        <taxon>Ascomycota</taxon>
        <taxon>Pezizomycotina</taxon>
        <taxon>Dothideomycetes</taxon>
        <taxon>Dothideomycetes incertae sedis</taxon>
        <taxon>Botryosphaeriales</taxon>
        <taxon>Botryosphaeriaceae</taxon>
        <taxon>Macrophomina</taxon>
    </lineage>
</organism>
<accession>K2RDM1</accession>
<gene>
    <name evidence="1" type="ORF">MPH_02138</name>
</gene>
<dbReference type="HOGENOM" id="CLU_1503700_0_0_1"/>
<protein>
    <submittedName>
        <fullName evidence="1">Uncharacterized protein</fullName>
    </submittedName>
</protein>
<evidence type="ECO:0000313" key="1">
    <source>
        <dbReference type="EMBL" id="EKG20611.1"/>
    </source>
</evidence>
<comment type="caution">
    <text evidence="1">The sequence shown here is derived from an EMBL/GenBank/DDBJ whole genome shotgun (WGS) entry which is preliminary data.</text>
</comment>
<dbReference type="EMBL" id="AHHD01000083">
    <property type="protein sequence ID" value="EKG20611.1"/>
    <property type="molecule type" value="Genomic_DNA"/>
</dbReference>
<proteinExistence type="predicted"/>
<name>K2RDM1_MACPH</name>
<sequence length="179" mass="19245">MITHANPASGPVSARAACTGSDLCGAPAPNASHLIFTAHSEHSPSPGLRHRRLAFMCELNVLRSLLLLTSQSGVSPREVAGQRHFCFLALLVCFKALGSPYAPREILGGLLSAAPRLSQLKNAAPIIRPPEELMPNRVMSFSSCNDSRRSRIFECALRETTNGLSTVGRPLTESGRCLR</sequence>
<dbReference type="Proteomes" id="UP000007129">
    <property type="component" value="Unassembled WGS sequence"/>
</dbReference>
<dbReference type="AlphaFoldDB" id="K2RDM1"/>
<dbReference type="VEuPathDB" id="FungiDB:MPH_02138"/>
<evidence type="ECO:0000313" key="2">
    <source>
        <dbReference type="Proteomes" id="UP000007129"/>
    </source>
</evidence>
<dbReference type="InParanoid" id="K2RDM1"/>